<feature type="transmembrane region" description="Helical" evidence="8">
    <location>
        <begin position="429"/>
        <end position="449"/>
    </location>
</feature>
<organism evidence="9 10">
    <name type="scientific">Candidatus Eisenbergiella merdipullorum</name>
    <dbReference type="NCBI Taxonomy" id="2838553"/>
    <lineage>
        <taxon>Bacteria</taxon>
        <taxon>Bacillati</taxon>
        <taxon>Bacillota</taxon>
        <taxon>Clostridia</taxon>
        <taxon>Lachnospirales</taxon>
        <taxon>Lachnospiraceae</taxon>
        <taxon>Eisenbergiella</taxon>
    </lineage>
</organism>
<feature type="transmembrane region" description="Helical" evidence="8">
    <location>
        <begin position="296"/>
        <end position="319"/>
    </location>
</feature>
<keyword evidence="4" id="KW-0133">Cell shape</keyword>
<evidence type="ECO:0000256" key="7">
    <source>
        <dbReference type="ARBA" id="ARBA00023136"/>
    </source>
</evidence>
<evidence type="ECO:0000256" key="2">
    <source>
        <dbReference type="ARBA" id="ARBA00022475"/>
    </source>
</evidence>
<dbReference type="GO" id="GO:0005886">
    <property type="term" value="C:plasma membrane"/>
    <property type="evidence" value="ECO:0007669"/>
    <property type="project" value="UniProtKB-SubCell"/>
</dbReference>
<feature type="transmembrane region" description="Helical" evidence="8">
    <location>
        <begin position="340"/>
        <end position="361"/>
    </location>
</feature>
<dbReference type="CDD" id="cd13124">
    <property type="entry name" value="MATE_SpoVB_like"/>
    <property type="match status" value="1"/>
</dbReference>
<evidence type="ECO:0000313" key="9">
    <source>
        <dbReference type="EMBL" id="HJA92607.1"/>
    </source>
</evidence>
<dbReference type="PANTHER" id="PTHR30250:SF21">
    <property type="entry name" value="LIPID II FLIPPASE MURJ"/>
    <property type="match status" value="1"/>
</dbReference>
<sequence length="543" mass="58406">MANKGKQSSFVMQAGILAAAGLICKVIGILYRSPLAHVIGDEGNGYYSSAYEIYTIILLVSSYSIPSAISKVIAQQLALRRFRNARKIFHCALVYVVIVGGVASILTLLFANVLVGGNSAPVLRIFAPTIFLSGILGVLRGYFQAHGTMVPTSFSQILEQVLNAVVSILAAVLLMRMVAGQDDTTRAIYGASGSAIGTGAGVLIALLFMLFVLILNRPAIEKQVRRDKSGELLETGEVYRIIITMVTPIILSTFIYNCNSSLNLTIYTRIMEYVKGMSEADAYTQYGLFSGKAKQIANIPIALASAMSTAVIPGVSGSYARKDIKETNRKIATAMKTTMLLSIPSAVGLAVLAKPIVLLLYPQKASVDTVSWLLAGLSVSVVFYAISTITNGVLQGIGKVNLPVINAAIALVGQTAVLVLLLLFTDLGLHTLVIATVLYSFLMCILNGISVKKQLGYRQEYVKTFCIPIWASVIMGAAAFGVYYGLYRLLPVNVVCLAAALFIAVILYFVLIIKMGAVRERDLQALPKGKLIVRIARRCRLIP</sequence>
<dbReference type="Proteomes" id="UP000886858">
    <property type="component" value="Unassembled WGS sequence"/>
</dbReference>
<feature type="transmembrane region" description="Helical" evidence="8">
    <location>
        <begin position="373"/>
        <end position="394"/>
    </location>
</feature>
<feature type="transmembrane region" description="Helical" evidence="8">
    <location>
        <begin position="191"/>
        <end position="216"/>
    </location>
</feature>
<reference evidence="9" key="2">
    <citation type="submission" date="2021-04" db="EMBL/GenBank/DDBJ databases">
        <authorList>
            <person name="Gilroy R."/>
        </authorList>
    </citation>
    <scope>NUCLEOTIDE SEQUENCE</scope>
    <source>
        <strain evidence="9">CHK179-7159</strain>
    </source>
</reference>
<dbReference type="InterPro" id="IPR024923">
    <property type="entry name" value="PG_synth_SpoVB"/>
</dbReference>
<accession>A0A9D2KYK8</accession>
<gene>
    <name evidence="9" type="ORF">H9717_05765</name>
</gene>
<evidence type="ECO:0000313" key="10">
    <source>
        <dbReference type="Proteomes" id="UP000886858"/>
    </source>
</evidence>
<name>A0A9D2KYK8_9FIRM</name>
<dbReference type="GO" id="GO:0008360">
    <property type="term" value="P:regulation of cell shape"/>
    <property type="evidence" value="ECO:0007669"/>
    <property type="project" value="UniProtKB-KW"/>
</dbReference>
<comment type="caution">
    <text evidence="9">The sequence shown here is derived from an EMBL/GenBank/DDBJ whole genome shotgun (WGS) entry which is preliminary data.</text>
</comment>
<keyword evidence="2" id="KW-1003">Cell membrane</keyword>
<evidence type="ECO:0000256" key="5">
    <source>
        <dbReference type="ARBA" id="ARBA00022984"/>
    </source>
</evidence>
<dbReference type="AlphaFoldDB" id="A0A9D2KYK8"/>
<evidence type="ECO:0000256" key="8">
    <source>
        <dbReference type="SAM" id="Phobius"/>
    </source>
</evidence>
<feature type="transmembrane region" description="Helical" evidence="8">
    <location>
        <begin position="12"/>
        <end position="31"/>
    </location>
</feature>
<keyword evidence="5" id="KW-0573">Peptidoglycan synthesis</keyword>
<feature type="transmembrane region" description="Helical" evidence="8">
    <location>
        <begin position="492"/>
        <end position="513"/>
    </location>
</feature>
<evidence type="ECO:0000256" key="1">
    <source>
        <dbReference type="ARBA" id="ARBA00004651"/>
    </source>
</evidence>
<keyword evidence="6 8" id="KW-1133">Transmembrane helix</keyword>
<comment type="subcellular location">
    <subcellularLocation>
        <location evidence="1">Cell membrane</location>
        <topology evidence="1">Multi-pass membrane protein</topology>
    </subcellularLocation>
</comment>
<feature type="transmembrane region" description="Helical" evidence="8">
    <location>
        <begin position="401"/>
        <end position="423"/>
    </location>
</feature>
<reference evidence="9" key="1">
    <citation type="journal article" date="2021" name="PeerJ">
        <title>Extensive microbial diversity within the chicken gut microbiome revealed by metagenomics and culture.</title>
        <authorList>
            <person name="Gilroy R."/>
            <person name="Ravi A."/>
            <person name="Getino M."/>
            <person name="Pursley I."/>
            <person name="Horton D.L."/>
            <person name="Alikhan N.F."/>
            <person name="Baker D."/>
            <person name="Gharbi K."/>
            <person name="Hall N."/>
            <person name="Watson M."/>
            <person name="Adriaenssens E.M."/>
            <person name="Foster-Nyarko E."/>
            <person name="Jarju S."/>
            <person name="Secka A."/>
            <person name="Antonio M."/>
            <person name="Oren A."/>
            <person name="Chaudhuri R.R."/>
            <person name="La Ragione R."/>
            <person name="Hildebrand F."/>
            <person name="Pallen M.J."/>
        </authorList>
    </citation>
    <scope>NUCLEOTIDE SEQUENCE</scope>
    <source>
        <strain evidence="9">CHK179-7159</strain>
    </source>
</reference>
<evidence type="ECO:0000256" key="4">
    <source>
        <dbReference type="ARBA" id="ARBA00022960"/>
    </source>
</evidence>
<feature type="transmembrane region" description="Helical" evidence="8">
    <location>
        <begin position="51"/>
        <end position="73"/>
    </location>
</feature>
<dbReference type="Pfam" id="PF03023">
    <property type="entry name" value="MurJ"/>
    <property type="match status" value="1"/>
</dbReference>
<feature type="transmembrane region" description="Helical" evidence="8">
    <location>
        <begin position="121"/>
        <end position="139"/>
    </location>
</feature>
<keyword evidence="7 8" id="KW-0472">Membrane</keyword>
<dbReference type="InterPro" id="IPR050833">
    <property type="entry name" value="Poly_Biosynth_Transport"/>
</dbReference>
<protein>
    <submittedName>
        <fullName evidence="9">Polysaccharide biosynthesis protein</fullName>
    </submittedName>
</protein>
<feature type="transmembrane region" description="Helical" evidence="8">
    <location>
        <begin position="160"/>
        <end position="179"/>
    </location>
</feature>
<feature type="transmembrane region" description="Helical" evidence="8">
    <location>
        <begin position="237"/>
        <end position="256"/>
    </location>
</feature>
<feature type="transmembrane region" description="Helical" evidence="8">
    <location>
        <begin position="461"/>
        <end position="486"/>
    </location>
</feature>
<evidence type="ECO:0000256" key="6">
    <source>
        <dbReference type="ARBA" id="ARBA00022989"/>
    </source>
</evidence>
<dbReference type="PIRSF" id="PIRSF038958">
    <property type="entry name" value="PG_synth_SpoVB"/>
    <property type="match status" value="1"/>
</dbReference>
<dbReference type="InterPro" id="IPR004268">
    <property type="entry name" value="MurJ"/>
</dbReference>
<feature type="transmembrane region" description="Helical" evidence="8">
    <location>
        <begin position="93"/>
        <end position="115"/>
    </location>
</feature>
<proteinExistence type="predicted"/>
<keyword evidence="3 8" id="KW-0812">Transmembrane</keyword>
<dbReference type="PANTHER" id="PTHR30250">
    <property type="entry name" value="PST FAMILY PREDICTED COLANIC ACID TRANSPORTER"/>
    <property type="match status" value="1"/>
</dbReference>
<evidence type="ECO:0000256" key="3">
    <source>
        <dbReference type="ARBA" id="ARBA00022692"/>
    </source>
</evidence>
<dbReference type="GO" id="GO:0009252">
    <property type="term" value="P:peptidoglycan biosynthetic process"/>
    <property type="evidence" value="ECO:0007669"/>
    <property type="project" value="UniProtKB-KW"/>
</dbReference>
<dbReference type="EMBL" id="DWYY01000060">
    <property type="protein sequence ID" value="HJA92607.1"/>
    <property type="molecule type" value="Genomic_DNA"/>
</dbReference>